<comment type="caution">
    <text evidence="8">The sequence shown here is derived from an EMBL/GenBank/DDBJ whole genome shotgun (WGS) entry which is preliminary data.</text>
</comment>
<proteinExistence type="inferred from homology"/>
<evidence type="ECO:0000256" key="7">
    <source>
        <dbReference type="SAM" id="MobiDB-lite"/>
    </source>
</evidence>
<sequence length="330" mass="36178">MRQKNPPPRQPKAVVKGQLHPRNRHQGRYDFPRLIESSPELGRFVILNPYGKQSIDFADPEAVRVFNRALLRQLYGIRHWDIPPGYLCPPIPGRADYLHGLADLLAEGNAGVIPRGAGVRVLDVGCGANCIYPLLGHSDYGWRFLGSDIDARALDSARHIVQANGLGEAIELRRQADDRHIFQGLLAADERFALTLCNPPFHASAAEAASGSTRKWRNLGKLDPRRKLPVLNFGGQSNELWCAGGEAAFLRRMARESAAVAGQVLWFSSLVSKAANLALLKAALQQAGALEVRQVDMAQGNKQSRFVAWTFHEVAARRTWLGACASANAG</sequence>
<evidence type="ECO:0000256" key="4">
    <source>
        <dbReference type="ARBA" id="ARBA00022679"/>
    </source>
</evidence>
<keyword evidence="5 6" id="KW-0949">S-adenosyl-L-methionine</keyword>
<dbReference type="EMBL" id="QJRX01000003">
    <property type="protein sequence ID" value="PYC27179.1"/>
    <property type="molecule type" value="Genomic_DNA"/>
</dbReference>
<name>A0A2V4L2U4_AQUAC</name>
<dbReference type="HAMAP" id="MF_01848">
    <property type="entry name" value="23SrRNA_methyltr_F"/>
    <property type="match status" value="1"/>
</dbReference>
<keyword evidence="3 6" id="KW-0489">Methyltransferase</keyword>
<protein>
    <recommendedName>
        <fullName evidence="6">Ribosomal RNA large subunit methyltransferase F</fullName>
        <ecNumber evidence="6">2.1.1.181</ecNumber>
    </recommendedName>
    <alternativeName>
        <fullName evidence="6">23S rRNA mA1618 methyltransferase</fullName>
    </alternativeName>
    <alternativeName>
        <fullName evidence="6">rRNA adenine N-6-methyltransferase</fullName>
    </alternativeName>
</protein>
<feature type="region of interest" description="Disordered" evidence="7">
    <location>
        <begin position="1"/>
        <end position="27"/>
    </location>
</feature>
<dbReference type="PIRSF" id="PIRSF029038">
    <property type="entry name" value="Mtase_YbiN_prd"/>
    <property type="match status" value="1"/>
</dbReference>
<dbReference type="CDD" id="cd02440">
    <property type="entry name" value="AdoMet_MTases"/>
    <property type="match status" value="1"/>
</dbReference>
<dbReference type="PANTHER" id="PTHR13393:SF0">
    <property type="entry name" value="RNA N6-ADENOSINE-METHYLTRANSFERASE METTL16"/>
    <property type="match status" value="1"/>
</dbReference>
<keyword evidence="2 6" id="KW-0698">rRNA processing</keyword>
<dbReference type="EC" id="2.1.1.181" evidence="6"/>
<comment type="catalytic activity">
    <reaction evidence="6">
        <text>adenosine(1618) in 23S rRNA + S-adenosyl-L-methionine = N(6)-methyladenosine(1618) in 23S rRNA + S-adenosyl-L-homocysteine + H(+)</text>
        <dbReference type="Rhea" id="RHEA:16497"/>
        <dbReference type="Rhea" id="RHEA-COMP:10229"/>
        <dbReference type="Rhea" id="RHEA-COMP:10231"/>
        <dbReference type="ChEBI" id="CHEBI:15378"/>
        <dbReference type="ChEBI" id="CHEBI:57856"/>
        <dbReference type="ChEBI" id="CHEBI:59789"/>
        <dbReference type="ChEBI" id="CHEBI:74411"/>
        <dbReference type="ChEBI" id="CHEBI:74449"/>
        <dbReference type="EC" id="2.1.1.181"/>
    </reaction>
</comment>
<evidence type="ECO:0000256" key="3">
    <source>
        <dbReference type="ARBA" id="ARBA00022603"/>
    </source>
</evidence>
<organism evidence="8 9">
    <name type="scientific">Aquipseudomonas alcaligenes</name>
    <name type="common">Pseudomonas alcaligenes</name>
    <dbReference type="NCBI Taxonomy" id="43263"/>
    <lineage>
        <taxon>Bacteria</taxon>
        <taxon>Pseudomonadati</taxon>
        <taxon>Pseudomonadota</taxon>
        <taxon>Gammaproteobacteria</taxon>
        <taxon>Pseudomonadales</taxon>
        <taxon>Pseudomonadaceae</taxon>
        <taxon>Aquipseudomonas</taxon>
    </lineage>
</organism>
<dbReference type="GO" id="GO:0005737">
    <property type="term" value="C:cytoplasm"/>
    <property type="evidence" value="ECO:0007669"/>
    <property type="project" value="UniProtKB-SubCell"/>
</dbReference>
<dbReference type="InterPro" id="IPR010286">
    <property type="entry name" value="METTL16/RlmF"/>
</dbReference>
<reference evidence="8 9" key="1">
    <citation type="submission" date="2018-06" db="EMBL/GenBank/DDBJ databases">
        <title>Pseudomonas diversity within urban Lake Michigan freshwaters.</title>
        <authorList>
            <person name="Batrich M."/>
            <person name="Hatzopoulos T."/>
            <person name="Putonti C."/>
        </authorList>
    </citation>
    <scope>NUCLEOTIDE SEQUENCE [LARGE SCALE GENOMIC DNA]</scope>
    <source>
        <strain evidence="8 9">MB-090714</strain>
    </source>
</reference>
<dbReference type="GO" id="GO:0070475">
    <property type="term" value="P:rRNA base methylation"/>
    <property type="evidence" value="ECO:0007669"/>
    <property type="project" value="TreeGrafter"/>
</dbReference>
<dbReference type="Proteomes" id="UP000248146">
    <property type="component" value="Unassembled WGS sequence"/>
</dbReference>
<dbReference type="SUPFAM" id="SSF53335">
    <property type="entry name" value="S-adenosyl-L-methionine-dependent methyltransferases"/>
    <property type="match status" value="1"/>
</dbReference>
<feature type="compositionally biased region" description="Pro residues" evidence="7">
    <location>
        <begin position="1"/>
        <end position="10"/>
    </location>
</feature>
<dbReference type="Pfam" id="PF05971">
    <property type="entry name" value="Methyltransf_10"/>
    <property type="match status" value="1"/>
</dbReference>
<comment type="subcellular location">
    <subcellularLocation>
        <location evidence="6">Cytoplasm</location>
    </subcellularLocation>
</comment>
<comment type="function">
    <text evidence="6">Specifically methylates the adenine in position 1618 of 23S rRNA.</text>
</comment>
<dbReference type="NCBIfam" id="NF008725">
    <property type="entry name" value="PRK11727.1"/>
    <property type="match status" value="1"/>
</dbReference>
<dbReference type="InterPro" id="IPR029063">
    <property type="entry name" value="SAM-dependent_MTases_sf"/>
</dbReference>
<dbReference type="OrthoDB" id="1115728at2"/>
<dbReference type="PANTHER" id="PTHR13393">
    <property type="entry name" value="SAM-DEPENDENT METHYLTRANSFERASE"/>
    <property type="match status" value="1"/>
</dbReference>
<gene>
    <name evidence="6" type="primary">rlmF</name>
    <name evidence="8" type="ORF">DMO17_05405</name>
</gene>
<dbReference type="RefSeq" id="WP_110681447.1">
    <property type="nucleotide sequence ID" value="NZ_QJRX01000003.1"/>
</dbReference>
<evidence type="ECO:0000256" key="2">
    <source>
        <dbReference type="ARBA" id="ARBA00022552"/>
    </source>
</evidence>
<keyword evidence="4 6" id="KW-0808">Transferase</keyword>
<evidence type="ECO:0000256" key="6">
    <source>
        <dbReference type="HAMAP-Rule" id="MF_01848"/>
    </source>
</evidence>
<keyword evidence="1 6" id="KW-0963">Cytoplasm</keyword>
<dbReference type="Gene3D" id="3.40.50.150">
    <property type="entry name" value="Vaccinia Virus protein VP39"/>
    <property type="match status" value="1"/>
</dbReference>
<evidence type="ECO:0000313" key="8">
    <source>
        <dbReference type="EMBL" id="PYC27179.1"/>
    </source>
</evidence>
<evidence type="ECO:0000256" key="5">
    <source>
        <dbReference type="ARBA" id="ARBA00022691"/>
    </source>
</evidence>
<accession>A0A2V4L2U4</accession>
<dbReference type="AlphaFoldDB" id="A0A2V4L2U4"/>
<evidence type="ECO:0000313" key="9">
    <source>
        <dbReference type="Proteomes" id="UP000248146"/>
    </source>
</evidence>
<evidence type="ECO:0000256" key="1">
    <source>
        <dbReference type="ARBA" id="ARBA00022490"/>
    </source>
</evidence>
<dbReference type="GO" id="GO:0052907">
    <property type="term" value="F:23S rRNA (adenine(1618)-N(6))-methyltransferase activity"/>
    <property type="evidence" value="ECO:0007669"/>
    <property type="project" value="UniProtKB-EC"/>
</dbReference>
<comment type="similarity">
    <text evidence="6">Belongs to the methyltransferase superfamily. METTL16/RlmF family.</text>
</comment>
<dbReference type="InterPro" id="IPR016909">
    <property type="entry name" value="rRNA_lsu_MeTfrase_F"/>
</dbReference>